<sequence length="194" mass="21632">MDSSAKTGKRPGKAKRRILTAAARLFRGRGFDRCTVRELADEVGILSGSLFHHFRSKDDILFAVMEEVIVDMDATLAAALDSAPTTHDELRALIHNQLEFIHGPQADATAVLVYEWNALSPDGQARLLARRNAYFRRWQEVLTKARSEGLTNVDPVVSRQLIHGALVWSANWFDTNGAMTVEELEQAVMSMILV</sequence>
<dbReference type="RefSeq" id="WP_284483776.1">
    <property type="nucleotide sequence ID" value="NZ_JASNJE010000001.1"/>
</dbReference>
<keyword evidence="6" id="KW-1185">Reference proteome</keyword>
<evidence type="ECO:0000256" key="1">
    <source>
        <dbReference type="ARBA" id="ARBA00023054"/>
    </source>
</evidence>
<dbReference type="SUPFAM" id="SSF48498">
    <property type="entry name" value="Tetracyclin repressor-like, C-terminal domain"/>
    <property type="match status" value="1"/>
</dbReference>
<dbReference type="InterPro" id="IPR001647">
    <property type="entry name" value="HTH_TetR"/>
</dbReference>
<evidence type="ECO:0000313" key="5">
    <source>
        <dbReference type="EMBL" id="MDK3071827.1"/>
    </source>
</evidence>
<name>A0ABT7F9N7_9RHOB</name>
<proteinExistence type="predicted"/>
<feature type="DNA-binding region" description="H-T-H motif" evidence="3">
    <location>
        <begin position="35"/>
        <end position="54"/>
    </location>
</feature>
<evidence type="ECO:0000256" key="3">
    <source>
        <dbReference type="PROSITE-ProRule" id="PRU00335"/>
    </source>
</evidence>
<dbReference type="PANTHER" id="PTHR30055:SF183">
    <property type="entry name" value="NUCLEOID OCCLUSION FACTOR SLMA"/>
    <property type="match status" value="1"/>
</dbReference>
<dbReference type="PROSITE" id="PS50977">
    <property type="entry name" value="HTH_TETR_2"/>
    <property type="match status" value="1"/>
</dbReference>
<dbReference type="SUPFAM" id="SSF46689">
    <property type="entry name" value="Homeodomain-like"/>
    <property type="match status" value="1"/>
</dbReference>
<reference evidence="5 6" key="1">
    <citation type="submission" date="2023-05" db="EMBL/GenBank/DDBJ databases">
        <title>Sedimentitalea sp. nov. JM2-8.</title>
        <authorList>
            <person name="Huang J."/>
        </authorList>
    </citation>
    <scope>NUCLEOTIDE SEQUENCE [LARGE SCALE GENOMIC DNA]</scope>
    <source>
        <strain evidence="5 6">JM2-8</strain>
    </source>
</reference>
<dbReference type="InterPro" id="IPR009057">
    <property type="entry name" value="Homeodomain-like_sf"/>
</dbReference>
<keyword evidence="1" id="KW-0175">Coiled coil</keyword>
<accession>A0ABT7F9N7</accession>
<dbReference type="EMBL" id="JASNJE010000001">
    <property type="protein sequence ID" value="MDK3071827.1"/>
    <property type="molecule type" value="Genomic_DNA"/>
</dbReference>
<evidence type="ECO:0000313" key="6">
    <source>
        <dbReference type="Proteomes" id="UP001227126"/>
    </source>
</evidence>
<dbReference type="Pfam" id="PF17932">
    <property type="entry name" value="TetR_C_24"/>
    <property type="match status" value="1"/>
</dbReference>
<dbReference type="Pfam" id="PF00440">
    <property type="entry name" value="TetR_N"/>
    <property type="match status" value="1"/>
</dbReference>
<comment type="caution">
    <text evidence="5">The sequence shown here is derived from an EMBL/GenBank/DDBJ whole genome shotgun (WGS) entry which is preliminary data.</text>
</comment>
<dbReference type="InterPro" id="IPR041490">
    <property type="entry name" value="KstR2_TetR_C"/>
</dbReference>
<dbReference type="PANTHER" id="PTHR30055">
    <property type="entry name" value="HTH-TYPE TRANSCRIPTIONAL REGULATOR RUTR"/>
    <property type="match status" value="1"/>
</dbReference>
<evidence type="ECO:0000259" key="4">
    <source>
        <dbReference type="PROSITE" id="PS50977"/>
    </source>
</evidence>
<keyword evidence="2 3" id="KW-0238">DNA-binding</keyword>
<dbReference type="InterPro" id="IPR036271">
    <property type="entry name" value="Tet_transcr_reg_TetR-rel_C_sf"/>
</dbReference>
<organism evidence="5 6">
    <name type="scientific">Sedimentitalea xiamensis</name>
    <dbReference type="NCBI Taxonomy" id="3050037"/>
    <lineage>
        <taxon>Bacteria</taxon>
        <taxon>Pseudomonadati</taxon>
        <taxon>Pseudomonadota</taxon>
        <taxon>Alphaproteobacteria</taxon>
        <taxon>Rhodobacterales</taxon>
        <taxon>Paracoccaceae</taxon>
        <taxon>Sedimentitalea</taxon>
    </lineage>
</organism>
<dbReference type="Gene3D" id="1.10.357.10">
    <property type="entry name" value="Tetracycline Repressor, domain 2"/>
    <property type="match status" value="1"/>
</dbReference>
<gene>
    <name evidence="5" type="ORF">QO034_01765</name>
</gene>
<protein>
    <submittedName>
        <fullName evidence="5">TetR/AcrR family transcriptional regulator</fullName>
    </submittedName>
</protein>
<dbReference type="PRINTS" id="PR00455">
    <property type="entry name" value="HTHTETR"/>
</dbReference>
<dbReference type="InterPro" id="IPR050109">
    <property type="entry name" value="HTH-type_TetR-like_transc_reg"/>
</dbReference>
<dbReference type="Proteomes" id="UP001227126">
    <property type="component" value="Unassembled WGS sequence"/>
</dbReference>
<feature type="domain" description="HTH tetR-type" evidence="4">
    <location>
        <begin position="12"/>
        <end position="72"/>
    </location>
</feature>
<evidence type="ECO:0000256" key="2">
    <source>
        <dbReference type="ARBA" id="ARBA00023125"/>
    </source>
</evidence>